<evidence type="ECO:0000313" key="5">
    <source>
        <dbReference type="EMBL" id="NBG87947.1"/>
    </source>
</evidence>
<dbReference type="InterPro" id="IPR050625">
    <property type="entry name" value="ParA/MinD_ATPase"/>
</dbReference>
<dbReference type="Gene3D" id="3.40.50.2300">
    <property type="match status" value="1"/>
</dbReference>
<organism evidence="5 6">
    <name type="scientific">Isachenkonia alkalipeptolytica</name>
    <dbReference type="NCBI Taxonomy" id="2565777"/>
    <lineage>
        <taxon>Bacteria</taxon>
        <taxon>Bacillati</taxon>
        <taxon>Bacillota</taxon>
        <taxon>Clostridia</taxon>
        <taxon>Eubacteriales</taxon>
        <taxon>Clostridiaceae</taxon>
        <taxon>Isachenkonia</taxon>
    </lineage>
</organism>
<evidence type="ECO:0000313" key="6">
    <source>
        <dbReference type="Proteomes" id="UP000449710"/>
    </source>
</evidence>
<dbReference type="InterPro" id="IPR011006">
    <property type="entry name" value="CheY-like_superfamily"/>
</dbReference>
<dbReference type="GO" id="GO:0051782">
    <property type="term" value="P:negative regulation of cell division"/>
    <property type="evidence" value="ECO:0007669"/>
    <property type="project" value="TreeGrafter"/>
</dbReference>
<dbReference type="GO" id="GO:0000160">
    <property type="term" value="P:phosphorelay signal transduction system"/>
    <property type="evidence" value="ECO:0007669"/>
    <property type="project" value="InterPro"/>
</dbReference>
<dbReference type="Pfam" id="PF13614">
    <property type="entry name" value="AAA_31"/>
    <property type="match status" value="1"/>
</dbReference>
<dbReference type="Pfam" id="PF00072">
    <property type="entry name" value="Response_reg"/>
    <property type="match status" value="1"/>
</dbReference>
<keyword evidence="6" id="KW-1185">Reference proteome</keyword>
<dbReference type="CDD" id="cd17536">
    <property type="entry name" value="REC_YesN-like"/>
    <property type="match status" value="1"/>
</dbReference>
<evidence type="ECO:0000256" key="1">
    <source>
        <dbReference type="ARBA" id="ARBA00018672"/>
    </source>
</evidence>
<dbReference type="PANTHER" id="PTHR43384:SF13">
    <property type="entry name" value="SLR0110 PROTEIN"/>
    <property type="match status" value="1"/>
</dbReference>
<feature type="domain" description="Response regulatory" evidence="4">
    <location>
        <begin position="5"/>
        <end position="122"/>
    </location>
</feature>
<proteinExistence type="predicted"/>
<evidence type="ECO:0000256" key="2">
    <source>
        <dbReference type="ARBA" id="ARBA00024867"/>
    </source>
</evidence>
<reference evidence="5 6" key="1">
    <citation type="submission" date="2019-04" db="EMBL/GenBank/DDBJ databases">
        <title>Isachenkonia alkalipeptolytica gen. nov. sp. nov. a new anaerobic, alkiliphilic organothrophic bacterium capable to reduce synthesized ferrihydrite isolated from a soda lake.</title>
        <authorList>
            <person name="Toshchakov S.V."/>
            <person name="Zavarzina D.G."/>
            <person name="Zhilina T.N."/>
            <person name="Kostrikina N.A."/>
            <person name="Kublanov I.V."/>
        </authorList>
    </citation>
    <scope>NUCLEOTIDE SEQUENCE [LARGE SCALE GENOMIC DNA]</scope>
    <source>
        <strain evidence="5 6">Z-1701</strain>
    </source>
</reference>
<comment type="function">
    <text evidence="2">May play the central regulatory role in sporulation. It may be an element of the effector pathway responsible for the activation of sporulation genes in response to nutritional stress. Spo0A may act in concert with spo0H (a sigma factor) to control the expression of some genes that are critical to the sporulation process.</text>
</comment>
<evidence type="ECO:0000259" key="4">
    <source>
        <dbReference type="PROSITE" id="PS50110"/>
    </source>
</evidence>
<comment type="caution">
    <text evidence="5">The sequence shown here is derived from an EMBL/GenBank/DDBJ whole genome shotgun (WGS) entry which is preliminary data.</text>
</comment>
<dbReference type="SUPFAM" id="SSF52540">
    <property type="entry name" value="P-loop containing nucleoside triphosphate hydrolases"/>
    <property type="match status" value="1"/>
</dbReference>
<dbReference type="PANTHER" id="PTHR43384">
    <property type="entry name" value="SEPTUM SITE-DETERMINING PROTEIN MIND HOMOLOG, CHLOROPLASTIC-RELATED"/>
    <property type="match status" value="1"/>
</dbReference>
<evidence type="ECO:0000256" key="3">
    <source>
        <dbReference type="PROSITE-ProRule" id="PRU00169"/>
    </source>
</evidence>
<sequence length="383" mass="42980">MEKIKILIADDVEDIVNVVKKTLSLEADTFEVVGSAGNGQEALDLIPTVKPDIVLMDINMPVLNGLEATEQITKEYPGVAVIMMSVQGEAEYLKKAMFHGAKEFIIKPFNYEGLVETIKTTHQRHREMQKNIVPKEEKEREGKLLTYFSSKGGVGKSILSLNSAITLSQEKNQKVLLLDLDLQFSDISILVNKYNEQTILDLVDEGQLNTHQEIEPYLYEYNENLDMLFAPGKPEAAEYISKASIERILKTLKPKYDIIIVDTGINFDDNTLYILDHAERIFFVSTMEIASLKNTKLGLNVMESLGYDQNKVKLVINRYNTKFGVSKGDVEAVFKDGIYAMIPDEEKIVSLSVNRGEPFAGKGRLGKTKIEKAIEAMCNGILE</sequence>
<dbReference type="GO" id="GO:0009898">
    <property type="term" value="C:cytoplasmic side of plasma membrane"/>
    <property type="evidence" value="ECO:0007669"/>
    <property type="project" value="TreeGrafter"/>
</dbReference>
<dbReference type="InterPro" id="IPR025669">
    <property type="entry name" value="AAA_dom"/>
</dbReference>
<keyword evidence="3" id="KW-0597">Phosphoprotein</keyword>
<dbReference type="GO" id="GO:0005829">
    <property type="term" value="C:cytosol"/>
    <property type="evidence" value="ECO:0007669"/>
    <property type="project" value="TreeGrafter"/>
</dbReference>
<dbReference type="EMBL" id="SUMG01000005">
    <property type="protein sequence ID" value="NBG87947.1"/>
    <property type="molecule type" value="Genomic_DNA"/>
</dbReference>
<dbReference type="InterPro" id="IPR001789">
    <property type="entry name" value="Sig_transdc_resp-reg_receiver"/>
</dbReference>
<name>A0AA43XJL0_9CLOT</name>
<dbReference type="AlphaFoldDB" id="A0AA43XJL0"/>
<dbReference type="GO" id="GO:0005524">
    <property type="term" value="F:ATP binding"/>
    <property type="evidence" value="ECO:0007669"/>
    <property type="project" value="TreeGrafter"/>
</dbReference>
<dbReference type="PROSITE" id="PS50110">
    <property type="entry name" value="RESPONSE_REGULATORY"/>
    <property type="match status" value="1"/>
</dbReference>
<gene>
    <name evidence="5" type="ORF">ISALK_05485</name>
</gene>
<dbReference type="InterPro" id="IPR027417">
    <property type="entry name" value="P-loop_NTPase"/>
</dbReference>
<dbReference type="RefSeq" id="WP_160719984.1">
    <property type="nucleotide sequence ID" value="NZ_SUMG01000005.1"/>
</dbReference>
<protein>
    <recommendedName>
        <fullName evidence="1">Stage 0 sporulation protein A homolog</fullName>
    </recommendedName>
</protein>
<dbReference type="SMART" id="SM00448">
    <property type="entry name" value="REC"/>
    <property type="match status" value="1"/>
</dbReference>
<dbReference type="SUPFAM" id="SSF52172">
    <property type="entry name" value="CheY-like"/>
    <property type="match status" value="1"/>
</dbReference>
<accession>A0AA43XJL0</accession>
<dbReference type="GO" id="GO:0016887">
    <property type="term" value="F:ATP hydrolysis activity"/>
    <property type="evidence" value="ECO:0007669"/>
    <property type="project" value="TreeGrafter"/>
</dbReference>
<dbReference type="Proteomes" id="UP000449710">
    <property type="component" value="Unassembled WGS sequence"/>
</dbReference>
<dbReference type="Gene3D" id="3.40.50.300">
    <property type="entry name" value="P-loop containing nucleotide triphosphate hydrolases"/>
    <property type="match status" value="1"/>
</dbReference>
<feature type="modified residue" description="4-aspartylphosphate" evidence="3">
    <location>
        <position position="57"/>
    </location>
</feature>